<evidence type="ECO:0000256" key="3">
    <source>
        <dbReference type="ARBA" id="ARBA00022989"/>
    </source>
</evidence>
<dbReference type="InterPro" id="IPR051788">
    <property type="entry name" value="MFS_Transporter"/>
</dbReference>
<feature type="transmembrane region" description="Helical" evidence="5">
    <location>
        <begin position="136"/>
        <end position="157"/>
    </location>
</feature>
<evidence type="ECO:0000256" key="1">
    <source>
        <dbReference type="ARBA" id="ARBA00004141"/>
    </source>
</evidence>
<feature type="transmembrane region" description="Helical" evidence="5">
    <location>
        <begin position="72"/>
        <end position="91"/>
    </location>
</feature>
<dbReference type="Pfam" id="PF07690">
    <property type="entry name" value="MFS_1"/>
    <property type="match status" value="1"/>
</dbReference>
<sequence>MFHPLRSKAACAVFFFLPGLYYGLIVSRLPAIKMHVGLSDSQIGLCLFMFGCFGLLGLLFSPKLISRFSSRMVLCVNAVLCFLGLLGIGFAQTVPQIFVAFGICGFSVSLLDGAMNTQGVLYEKASKRPTLNLFHAFYSLGAVFASAAGSVCAALAIGSGINFLVASAAFVVLSLSLSGYLLSDRTALTSASTGSKKHRLPAVVMICAVCSLLAYASEGSVGEWGGLYLTGDKGADQSVAALVYGLFSIVTFFARLAGDPLRTKFGENNLMLCGLALALAAMGVVLKADSAYTVLAAYAVMGLGFAHVIPTLFSIAGRNGIIPAASATAAVAFMSYAGLLFVPPCIGWVAQHFSLHAALCLVPVMIAVIFILTLRLRSLSVRNSELTP</sequence>
<dbReference type="PROSITE" id="PS50850">
    <property type="entry name" value="MFS"/>
    <property type="match status" value="1"/>
</dbReference>
<accession>A0A6L6YGT0</accession>
<feature type="transmembrane region" description="Helical" evidence="5">
    <location>
        <begin position="320"/>
        <end position="341"/>
    </location>
</feature>
<dbReference type="GO" id="GO:0022857">
    <property type="term" value="F:transmembrane transporter activity"/>
    <property type="evidence" value="ECO:0007669"/>
    <property type="project" value="InterPro"/>
</dbReference>
<dbReference type="PANTHER" id="PTHR23514">
    <property type="entry name" value="BYPASS OF STOP CODON PROTEIN 6"/>
    <property type="match status" value="1"/>
</dbReference>
<comment type="subcellular location">
    <subcellularLocation>
        <location evidence="1">Membrane</location>
        <topology evidence="1">Multi-pass membrane protein</topology>
    </subcellularLocation>
</comment>
<feature type="transmembrane region" description="Helical" evidence="5">
    <location>
        <begin position="9"/>
        <end position="29"/>
    </location>
</feature>
<organism evidence="7 8">
    <name type="scientific">Parasutterella muris</name>
    <dbReference type="NCBI Taxonomy" id="2565572"/>
    <lineage>
        <taxon>Bacteria</taxon>
        <taxon>Pseudomonadati</taxon>
        <taxon>Pseudomonadota</taxon>
        <taxon>Betaproteobacteria</taxon>
        <taxon>Burkholderiales</taxon>
        <taxon>Sutterellaceae</taxon>
        <taxon>Parasutterella</taxon>
    </lineage>
</organism>
<dbReference type="GO" id="GO:0016020">
    <property type="term" value="C:membrane"/>
    <property type="evidence" value="ECO:0007669"/>
    <property type="project" value="UniProtKB-SubCell"/>
</dbReference>
<keyword evidence="8" id="KW-1185">Reference proteome</keyword>
<feature type="transmembrane region" description="Helical" evidence="5">
    <location>
        <begin position="97"/>
        <end position="115"/>
    </location>
</feature>
<evidence type="ECO:0000313" key="8">
    <source>
        <dbReference type="Proteomes" id="UP000472580"/>
    </source>
</evidence>
<dbReference type="OrthoDB" id="9810941at2"/>
<keyword evidence="3 5" id="KW-1133">Transmembrane helix</keyword>
<dbReference type="EMBL" id="WSRP01000018">
    <property type="protein sequence ID" value="MVX56915.1"/>
    <property type="molecule type" value="Genomic_DNA"/>
</dbReference>
<dbReference type="Proteomes" id="UP000472580">
    <property type="component" value="Unassembled WGS sequence"/>
</dbReference>
<keyword evidence="2 5" id="KW-0812">Transmembrane</keyword>
<comment type="caution">
    <text evidence="7">The sequence shown here is derived from an EMBL/GenBank/DDBJ whole genome shotgun (WGS) entry which is preliminary data.</text>
</comment>
<evidence type="ECO:0000256" key="2">
    <source>
        <dbReference type="ARBA" id="ARBA00022692"/>
    </source>
</evidence>
<proteinExistence type="predicted"/>
<evidence type="ECO:0000256" key="4">
    <source>
        <dbReference type="ARBA" id="ARBA00023136"/>
    </source>
</evidence>
<feature type="transmembrane region" description="Helical" evidence="5">
    <location>
        <begin position="202"/>
        <end position="218"/>
    </location>
</feature>
<feature type="transmembrane region" description="Helical" evidence="5">
    <location>
        <begin position="163"/>
        <end position="182"/>
    </location>
</feature>
<feature type="transmembrane region" description="Helical" evidence="5">
    <location>
        <begin position="353"/>
        <end position="374"/>
    </location>
</feature>
<evidence type="ECO:0000313" key="7">
    <source>
        <dbReference type="EMBL" id="MVX56915.1"/>
    </source>
</evidence>
<dbReference type="SUPFAM" id="SSF103473">
    <property type="entry name" value="MFS general substrate transporter"/>
    <property type="match status" value="1"/>
</dbReference>
<feature type="transmembrane region" description="Helical" evidence="5">
    <location>
        <begin position="41"/>
        <end position="60"/>
    </location>
</feature>
<evidence type="ECO:0000259" key="6">
    <source>
        <dbReference type="PROSITE" id="PS50850"/>
    </source>
</evidence>
<feature type="transmembrane region" description="Helical" evidence="5">
    <location>
        <begin position="238"/>
        <end position="257"/>
    </location>
</feature>
<evidence type="ECO:0000256" key="5">
    <source>
        <dbReference type="SAM" id="Phobius"/>
    </source>
</evidence>
<gene>
    <name evidence="7" type="ORF">E5987_06800</name>
</gene>
<dbReference type="InterPro" id="IPR011701">
    <property type="entry name" value="MFS"/>
</dbReference>
<dbReference type="AlphaFoldDB" id="A0A6L6YGT0"/>
<dbReference type="RefSeq" id="WP_160335347.1">
    <property type="nucleotide sequence ID" value="NZ_WSRP01000018.1"/>
</dbReference>
<reference evidence="7 8" key="1">
    <citation type="submission" date="2019-12" db="EMBL/GenBank/DDBJ databases">
        <title>Microbes associate with the intestines of laboratory mice.</title>
        <authorList>
            <person name="Navarre W."/>
            <person name="Wong E."/>
        </authorList>
    </citation>
    <scope>NUCLEOTIDE SEQUENCE [LARGE SCALE GENOMIC DNA]</scope>
    <source>
        <strain evidence="7 8">NM82_D38</strain>
    </source>
</reference>
<dbReference type="PANTHER" id="PTHR23514:SF13">
    <property type="entry name" value="INNER MEMBRANE PROTEIN YBJJ"/>
    <property type="match status" value="1"/>
</dbReference>
<feature type="domain" description="Major facilitator superfamily (MFS) profile" evidence="6">
    <location>
        <begin position="7"/>
        <end position="381"/>
    </location>
</feature>
<feature type="transmembrane region" description="Helical" evidence="5">
    <location>
        <begin position="269"/>
        <end position="286"/>
    </location>
</feature>
<dbReference type="CDD" id="cd17393">
    <property type="entry name" value="MFS_MosC_like"/>
    <property type="match status" value="1"/>
</dbReference>
<dbReference type="InterPro" id="IPR036259">
    <property type="entry name" value="MFS_trans_sf"/>
</dbReference>
<dbReference type="Gene3D" id="1.20.1250.20">
    <property type="entry name" value="MFS general substrate transporter like domains"/>
    <property type="match status" value="1"/>
</dbReference>
<dbReference type="InterPro" id="IPR020846">
    <property type="entry name" value="MFS_dom"/>
</dbReference>
<protein>
    <submittedName>
        <fullName evidence="7">MFS transporter</fullName>
    </submittedName>
</protein>
<name>A0A6L6YGT0_9BURK</name>
<keyword evidence="4 5" id="KW-0472">Membrane</keyword>
<feature type="transmembrane region" description="Helical" evidence="5">
    <location>
        <begin position="292"/>
        <end position="313"/>
    </location>
</feature>